<organism evidence="1">
    <name type="scientific">marine sediment metagenome</name>
    <dbReference type="NCBI Taxonomy" id="412755"/>
    <lineage>
        <taxon>unclassified sequences</taxon>
        <taxon>metagenomes</taxon>
        <taxon>ecological metagenomes</taxon>
    </lineage>
</organism>
<reference evidence="1" key="1">
    <citation type="journal article" date="2015" name="Nature">
        <title>Complex archaea that bridge the gap between prokaryotes and eukaryotes.</title>
        <authorList>
            <person name="Spang A."/>
            <person name="Saw J.H."/>
            <person name="Jorgensen S.L."/>
            <person name="Zaremba-Niedzwiedzka K."/>
            <person name="Martijn J."/>
            <person name="Lind A.E."/>
            <person name="van Eijk R."/>
            <person name="Schleper C."/>
            <person name="Guy L."/>
            <person name="Ettema T.J."/>
        </authorList>
    </citation>
    <scope>NUCLEOTIDE SEQUENCE</scope>
</reference>
<name>A0A0F9CPR4_9ZZZZ</name>
<accession>A0A0F9CPR4</accession>
<protein>
    <submittedName>
        <fullName evidence="1">Uncharacterized protein</fullName>
    </submittedName>
</protein>
<sequence length="34" mass="4014">MDIKYKKGTPWNRALTPTMVKFREETGKNPVYRG</sequence>
<proteinExistence type="predicted"/>
<comment type="caution">
    <text evidence="1">The sequence shown here is derived from an EMBL/GenBank/DDBJ whole genome shotgun (WGS) entry which is preliminary data.</text>
</comment>
<dbReference type="EMBL" id="LAZR01045551">
    <property type="protein sequence ID" value="KKK98606.1"/>
    <property type="molecule type" value="Genomic_DNA"/>
</dbReference>
<feature type="non-terminal residue" evidence="1">
    <location>
        <position position="34"/>
    </location>
</feature>
<evidence type="ECO:0000313" key="1">
    <source>
        <dbReference type="EMBL" id="KKK98606.1"/>
    </source>
</evidence>
<gene>
    <name evidence="1" type="ORF">LCGC14_2641060</name>
</gene>
<dbReference type="AlphaFoldDB" id="A0A0F9CPR4"/>